<sequence length="68" mass="8500">MSTRLYVILYDEMAEDLPDEDNPVYLQYLRLRKRLRHYAGRTDEEDYPRITRWLPGDEDRYDPRRVRH</sequence>
<organism evidence="1 2">
    <name type="scientific">Trichogramma kaykai</name>
    <dbReference type="NCBI Taxonomy" id="54128"/>
    <lineage>
        <taxon>Eukaryota</taxon>
        <taxon>Metazoa</taxon>
        <taxon>Ecdysozoa</taxon>
        <taxon>Arthropoda</taxon>
        <taxon>Hexapoda</taxon>
        <taxon>Insecta</taxon>
        <taxon>Pterygota</taxon>
        <taxon>Neoptera</taxon>
        <taxon>Endopterygota</taxon>
        <taxon>Hymenoptera</taxon>
        <taxon>Apocrita</taxon>
        <taxon>Proctotrupomorpha</taxon>
        <taxon>Chalcidoidea</taxon>
        <taxon>Trichogrammatidae</taxon>
        <taxon>Trichogramma</taxon>
    </lineage>
</organism>
<protein>
    <submittedName>
        <fullName evidence="1">Uncharacterized protein</fullName>
    </submittedName>
</protein>
<reference evidence="1 2" key="1">
    <citation type="journal article" date="2024" name="bioRxiv">
        <title>A reference genome for Trichogramma kaykai: A tiny desert-dwelling parasitoid wasp with competing sex-ratio distorters.</title>
        <authorList>
            <person name="Culotta J."/>
            <person name="Lindsey A.R."/>
        </authorList>
    </citation>
    <scope>NUCLEOTIDE SEQUENCE [LARGE SCALE GENOMIC DNA]</scope>
    <source>
        <strain evidence="1 2">KSX58</strain>
    </source>
</reference>
<gene>
    <name evidence="1" type="ORF">TKK_001435</name>
</gene>
<accession>A0ABD2XL38</accession>
<dbReference type="AlphaFoldDB" id="A0ABD2XL38"/>
<evidence type="ECO:0000313" key="2">
    <source>
        <dbReference type="Proteomes" id="UP001627154"/>
    </source>
</evidence>
<evidence type="ECO:0000313" key="1">
    <source>
        <dbReference type="EMBL" id="KAL3406035.1"/>
    </source>
</evidence>
<dbReference type="EMBL" id="JBJJXI010000019">
    <property type="protein sequence ID" value="KAL3406035.1"/>
    <property type="molecule type" value="Genomic_DNA"/>
</dbReference>
<proteinExistence type="predicted"/>
<dbReference type="Proteomes" id="UP001627154">
    <property type="component" value="Unassembled WGS sequence"/>
</dbReference>
<name>A0ABD2XL38_9HYME</name>
<keyword evidence="2" id="KW-1185">Reference proteome</keyword>
<comment type="caution">
    <text evidence="1">The sequence shown here is derived from an EMBL/GenBank/DDBJ whole genome shotgun (WGS) entry which is preliminary data.</text>
</comment>